<feature type="transmembrane region" description="Helical" evidence="7">
    <location>
        <begin position="29"/>
        <end position="50"/>
    </location>
</feature>
<protein>
    <submittedName>
        <fullName evidence="9">NitT/TauT family transport system permease protein/taurine transport system permease protein</fullName>
    </submittedName>
</protein>
<dbReference type="OrthoDB" id="3173654at2"/>
<feature type="transmembrane region" description="Helical" evidence="7">
    <location>
        <begin position="89"/>
        <end position="110"/>
    </location>
</feature>
<evidence type="ECO:0000256" key="6">
    <source>
        <dbReference type="ARBA" id="ARBA00023136"/>
    </source>
</evidence>
<sequence length="274" mass="28350">MATTDVKAPRRASEAGPALDVRTRARNHAIASIGSVLLVWLLVTSVFGLLDPETLPSPLDVARAIATLAVDPFSGSTLFGHVASSVQRWGLGVLAAVLIGVPTGALLAWIPPVRAAVTPVFELLRYIPPFAWIPLAVLWFGAGLTAQSAVVFVAAFPPMVINAQLGVAQVDPLLDKAARALGASSATTLARVVFPVATPSALAGVRIGLSNGWMALIGAELVVGSEGLGFVISQAQSNGETEVIVAGMVCIGVLGMLFDLALQKLSARALRWHA</sequence>
<name>A0A2P8DRE3_9ACTN</name>
<feature type="transmembrane region" description="Helical" evidence="7">
    <location>
        <begin position="62"/>
        <end position="82"/>
    </location>
</feature>
<dbReference type="PANTHER" id="PTHR30151">
    <property type="entry name" value="ALKANE SULFONATE ABC TRANSPORTER-RELATED, MEMBRANE SUBUNIT"/>
    <property type="match status" value="1"/>
</dbReference>
<keyword evidence="4 7" id="KW-0812">Transmembrane</keyword>
<dbReference type="RefSeq" id="WP_129711122.1">
    <property type="nucleotide sequence ID" value="NZ_PYGE01000017.1"/>
</dbReference>
<evidence type="ECO:0000256" key="5">
    <source>
        <dbReference type="ARBA" id="ARBA00022989"/>
    </source>
</evidence>
<reference evidence="9 10" key="1">
    <citation type="submission" date="2018-03" db="EMBL/GenBank/DDBJ databases">
        <title>Genomic Encyclopedia of Archaeal and Bacterial Type Strains, Phase II (KMG-II): from individual species to whole genera.</title>
        <authorList>
            <person name="Goeker M."/>
        </authorList>
    </citation>
    <scope>NUCLEOTIDE SEQUENCE [LARGE SCALE GENOMIC DNA]</scope>
    <source>
        <strain evidence="9 10">DSM 45211</strain>
    </source>
</reference>
<dbReference type="Proteomes" id="UP000243528">
    <property type="component" value="Unassembled WGS sequence"/>
</dbReference>
<dbReference type="Gene3D" id="1.10.3720.10">
    <property type="entry name" value="MetI-like"/>
    <property type="match status" value="1"/>
</dbReference>
<dbReference type="AlphaFoldDB" id="A0A2P8DRE3"/>
<dbReference type="PANTHER" id="PTHR30151:SF25">
    <property type="entry name" value="TAURINE TRANSPORT SYSTEM PERMEASE PROTEIN TAUC"/>
    <property type="match status" value="1"/>
</dbReference>
<keyword evidence="2 7" id="KW-0813">Transport</keyword>
<evidence type="ECO:0000259" key="8">
    <source>
        <dbReference type="PROSITE" id="PS50928"/>
    </source>
</evidence>
<evidence type="ECO:0000256" key="2">
    <source>
        <dbReference type="ARBA" id="ARBA00022448"/>
    </source>
</evidence>
<dbReference type="CDD" id="cd06261">
    <property type="entry name" value="TM_PBP2"/>
    <property type="match status" value="1"/>
</dbReference>
<feature type="transmembrane region" description="Helical" evidence="7">
    <location>
        <begin position="130"/>
        <end position="156"/>
    </location>
</feature>
<dbReference type="PROSITE" id="PS50928">
    <property type="entry name" value="ABC_TM1"/>
    <property type="match status" value="1"/>
</dbReference>
<evidence type="ECO:0000256" key="3">
    <source>
        <dbReference type="ARBA" id="ARBA00022475"/>
    </source>
</evidence>
<comment type="subcellular location">
    <subcellularLocation>
        <location evidence="1 7">Cell membrane</location>
        <topology evidence="1 7">Multi-pass membrane protein</topology>
    </subcellularLocation>
</comment>
<accession>A0A2P8DRE3</accession>
<organism evidence="9 10">
    <name type="scientific">Haloactinopolyspora alba</name>
    <dbReference type="NCBI Taxonomy" id="648780"/>
    <lineage>
        <taxon>Bacteria</taxon>
        <taxon>Bacillati</taxon>
        <taxon>Actinomycetota</taxon>
        <taxon>Actinomycetes</taxon>
        <taxon>Jiangellales</taxon>
        <taxon>Jiangellaceae</taxon>
        <taxon>Haloactinopolyspora</taxon>
    </lineage>
</organism>
<keyword evidence="10" id="KW-1185">Reference proteome</keyword>
<proteinExistence type="inferred from homology"/>
<comment type="caution">
    <text evidence="9">The sequence shown here is derived from an EMBL/GenBank/DDBJ whole genome shotgun (WGS) entry which is preliminary data.</text>
</comment>
<dbReference type="GO" id="GO:0010438">
    <property type="term" value="P:cellular response to sulfur starvation"/>
    <property type="evidence" value="ECO:0007669"/>
    <property type="project" value="TreeGrafter"/>
</dbReference>
<comment type="similarity">
    <text evidence="7">Belongs to the binding-protein-dependent transport system permease family.</text>
</comment>
<dbReference type="SUPFAM" id="SSF161098">
    <property type="entry name" value="MetI-like"/>
    <property type="match status" value="1"/>
</dbReference>
<feature type="transmembrane region" description="Helical" evidence="7">
    <location>
        <begin position="213"/>
        <end position="232"/>
    </location>
</feature>
<dbReference type="EMBL" id="PYGE01000017">
    <property type="protein sequence ID" value="PSK99786.1"/>
    <property type="molecule type" value="Genomic_DNA"/>
</dbReference>
<keyword evidence="5 7" id="KW-1133">Transmembrane helix</keyword>
<keyword evidence="3" id="KW-1003">Cell membrane</keyword>
<feature type="domain" description="ABC transmembrane type-1" evidence="8">
    <location>
        <begin position="82"/>
        <end position="262"/>
    </location>
</feature>
<dbReference type="GO" id="GO:0055085">
    <property type="term" value="P:transmembrane transport"/>
    <property type="evidence" value="ECO:0007669"/>
    <property type="project" value="InterPro"/>
</dbReference>
<evidence type="ECO:0000313" key="9">
    <source>
        <dbReference type="EMBL" id="PSK99786.1"/>
    </source>
</evidence>
<evidence type="ECO:0000256" key="4">
    <source>
        <dbReference type="ARBA" id="ARBA00022692"/>
    </source>
</evidence>
<dbReference type="Pfam" id="PF00528">
    <property type="entry name" value="BPD_transp_1"/>
    <property type="match status" value="1"/>
</dbReference>
<dbReference type="GO" id="GO:0005886">
    <property type="term" value="C:plasma membrane"/>
    <property type="evidence" value="ECO:0007669"/>
    <property type="project" value="UniProtKB-SubCell"/>
</dbReference>
<evidence type="ECO:0000256" key="7">
    <source>
        <dbReference type="RuleBase" id="RU363032"/>
    </source>
</evidence>
<keyword evidence="6 7" id="KW-0472">Membrane</keyword>
<feature type="transmembrane region" description="Helical" evidence="7">
    <location>
        <begin position="244"/>
        <end position="262"/>
    </location>
</feature>
<dbReference type="InterPro" id="IPR000515">
    <property type="entry name" value="MetI-like"/>
</dbReference>
<gene>
    <name evidence="9" type="ORF">CLV30_11789</name>
</gene>
<evidence type="ECO:0000256" key="1">
    <source>
        <dbReference type="ARBA" id="ARBA00004651"/>
    </source>
</evidence>
<dbReference type="InterPro" id="IPR035906">
    <property type="entry name" value="MetI-like_sf"/>
</dbReference>
<evidence type="ECO:0000313" key="10">
    <source>
        <dbReference type="Proteomes" id="UP000243528"/>
    </source>
</evidence>